<sequence length="64" mass="6032">MGTPSRIGATPTPDGGAAALAGSGTDSAATASVRAAAPFASRPPSGSNLVPISGGIKFHPLTDA</sequence>
<keyword evidence="3" id="KW-1185">Reference proteome</keyword>
<proteinExistence type="predicted"/>
<dbReference type="Proteomes" id="UP000603904">
    <property type="component" value="Unassembled WGS sequence"/>
</dbReference>
<feature type="region of interest" description="Disordered" evidence="1">
    <location>
        <begin position="1"/>
        <end position="64"/>
    </location>
</feature>
<dbReference type="EMBL" id="BOOC01000017">
    <property type="protein sequence ID" value="GIH40873.1"/>
    <property type="molecule type" value="Genomic_DNA"/>
</dbReference>
<protein>
    <submittedName>
        <fullName evidence="2">Uncharacterized protein</fullName>
    </submittedName>
</protein>
<reference evidence="2 3" key="1">
    <citation type="submission" date="2021-01" db="EMBL/GenBank/DDBJ databases">
        <title>Whole genome shotgun sequence of Microbispora corallina NBRC 16416.</title>
        <authorList>
            <person name="Komaki H."/>
            <person name="Tamura T."/>
        </authorList>
    </citation>
    <scope>NUCLEOTIDE SEQUENCE [LARGE SCALE GENOMIC DNA]</scope>
    <source>
        <strain evidence="2 3">NBRC 16416</strain>
    </source>
</reference>
<organism evidence="2 3">
    <name type="scientific">Microbispora corallina</name>
    <dbReference type="NCBI Taxonomy" id="83302"/>
    <lineage>
        <taxon>Bacteria</taxon>
        <taxon>Bacillati</taxon>
        <taxon>Actinomycetota</taxon>
        <taxon>Actinomycetes</taxon>
        <taxon>Streptosporangiales</taxon>
        <taxon>Streptosporangiaceae</taxon>
        <taxon>Microbispora</taxon>
    </lineage>
</organism>
<name>A0ABQ4G1C0_9ACTN</name>
<evidence type="ECO:0000313" key="3">
    <source>
        <dbReference type="Proteomes" id="UP000603904"/>
    </source>
</evidence>
<feature type="compositionally biased region" description="Low complexity" evidence="1">
    <location>
        <begin position="8"/>
        <end position="47"/>
    </location>
</feature>
<comment type="caution">
    <text evidence="2">The sequence shown here is derived from an EMBL/GenBank/DDBJ whole genome shotgun (WGS) entry which is preliminary data.</text>
</comment>
<evidence type="ECO:0000256" key="1">
    <source>
        <dbReference type="SAM" id="MobiDB-lite"/>
    </source>
</evidence>
<gene>
    <name evidence="2" type="ORF">Mco01_38730</name>
</gene>
<evidence type="ECO:0000313" key="2">
    <source>
        <dbReference type="EMBL" id="GIH40873.1"/>
    </source>
</evidence>
<accession>A0ABQ4G1C0</accession>